<evidence type="ECO:0000256" key="3">
    <source>
        <dbReference type="ARBA" id="ARBA00022777"/>
    </source>
</evidence>
<dbReference type="eggNOG" id="COG1929">
    <property type="taxonomic scope" value="Bacteria"/>
</dbReference>
<dbReference type="EMBL" id="ADLE01000018">
    <property type="protein sequence ID" value="EJZ61990.1"/>
    <property type="molecule type" value="Genomic_DNA"/>
</dbReference>
<keyword evidence="6" id="KW-1185">Reference proteome</keyword>
<dbReference type="Gene3D" id="3.90.1510.10">
    <property type="entry name" value="Glycerate kinase, domain 2"/>
    <property type="match status" value="1"/>
</dbReference>
<dbReference type="AlphaFoldDB" id="K0XDE8"/>
<keyword evidence="3 4" id="KW-0418">Kinase</keyword>
<dbReference type="HOGENOM" id="CLU_028255_0_1_10"/>
<evidence type="ECO:0000256" key="1">
    <source>
        <dbReference type="ARBA" id="ARBA00006284"/>
    </source>
</evidence>
<gene>
    <name evidence="5" type="ORF">HMPREF9448_02668</name>
</gene>
<protein>
    <submittedName>
        <fullName evidence="5">Glycerate kinase</fullName>
    </submittedName>
</protein>
<dbReference type="InterPro" id="IPR004381">
    <property type="entry name" value="Glycerate_kinase"/>
</dbReference>
<dbReference type="SUPFAM" id="SSF110738">
    <property type="entry name" value="Glycerate kinase I"/>
    <property type="match status" value="1"/>
</dbReference>
<comment type="similarity">
    <text evidence="1 4">Belongs to the glycerate kinase type-1 family.</text>
</comment>
<comment type="caution">
    <text evidence="5">The sequence shown here is derived from an EMBL/GenBank/DDBJ whole genome shotgun (WGS) entry which is preliminary data.</text>
</comment>
<dbReference type="RefSeq" id="WP_008863044.1">
    <property type="nucleotide sequence ID" value="NZ_JH815206.1"/>
</dbReference>
<dbReference type="GO" id="GO:0008887">
    <property type="term" value="F:glycerate kinase activity"/>
    <property type="evidence" value="ECO:0007669"/>
    <property type="project" value="UniProtKB-UniRule"/>
</dbReference>
<dbReference type="Proteomes" id="UP000006044">
    <property type="component" value="Unassembled WGS sequence"/>
</dbReference>
<evidence type="ECO:0000256" key="4">
    <source>
        <dbReference type="PIRNR" id="PIRNR006078"/>
    </source>
</evidence>
<dbReference type="InterPro" id="IPR018193">
    <property type="entry name" value="Glyc_kinase_flavodox-like_fold"/>
</dbReference>
<organism evidence="5 6">
    <name type="scientific">Barnesiella intestinihominis YIT 11860</name>
    <dbReference type="NCBI Taxonomy" id="742726"/>
    <lineage>
        <taxon>Bacteria</taxon>
        <taxon>Pseudomonadati</taxon>
        <taxon>Bacteroidota</taxon>
        <taxon>Bacteroidia</taxon>
        <taxon>Bacteroidales</taxon>
        <taxon>Barnesiellaceae</taxon>
        <taxon>Barnesiella</taxon>
    </lineage>
</organism>
<dbReference type="PANTHER" id="PTHR21599">
    <property type="entry name" value="GLYCERATE KINASE"/>
    <property type="match status" value="1"/>
</dbReference>
<dbReference type="Pfam" id="PF02595">
    <property type="entry name" value="Gly_kinase"/>
    <property type="match status" value="1"/>
</dbReference>
<dbReference type="PANTHER" id="PTHR21599:SF0">
    <property type="entry name" value="GLYCERATE KINASE"/>
    <property type="match status" value="1"/>
</dbReference>
<keyword evidence="2 4" id="KW-0808">Transferase</keyword>
<dbReference type="InterPro" id="IPR018197">
    <property type="entry name" value="Glycerate_kinase_RE-like"/>
</dbReference>
<sequence>MKRVILAFDSFKGCASSQEIAASARQGITDVFPECAVVVVPVADGGEGTVEAICSNMSVERVSCRVHDPLMNPMEAAYGITSNGSTAILEMAAASGLPLIPQEKRNPLLTTTWGTGEMIADALQRGCRRIVMGIGGSATNDAGIGLLAALGYRFLDERGEELPPVGESLGKIARVDGSSANKLLCETSFTIACDVNNPFYGSRGAAAVYAPQKGASPDEVDFLEKGMIHYAQVIKETRQMDISEIPGAGAAGGLGGGVLPFLNAELQSGIDIVLDMLRFRETIQGADLIFTGEGKLDKQTGMGKALGGILHYAKEEAVPVIAIGGCVEACEILNEMGFASIFSIQTAPVSLQEAMDRDFALKNIRQVVTQIMRTIQIGTHG</sequence>
<evidence type="ECO:0000313" key="5">
    <source>
        <dbReference type="EMBL" id="EJZ61990.1"/>
    </source>
</evidence>
<name>K0XDE8_9BACT</name>
<accession>K0XDE8</accession>
<dbReference type="OrthoDB" id="9774290at2"/>
<dbReference type="PATRIC" id="fig|742726.3.peg.2782"/>
<dbReference type="InterPro" id="IPR036129">
    <property type="entry name" value="Glycerate_kinase_sf"/>
</dbReference>
<dbReference type="PIRSF" id="PIRSF006078">
    <property type="entry name" value="GlxK"/>
    <property type="match status" value="1"/>
</dbReference>
<dbReference type="STRING" id="742726.HMPREF9448_02668"/>
<evidence type="ECO:0000313" key="6">
    <source>
        <dbReference type="Proteomes" id="UP000006044"/>
    </source>
</evidence>
<dbReference type="Gene3D" id="3.40.50.10350">
    <property type="entry name" value="Glycerate kinase, domain 1"/>
    <property type="match status" value="1"/>
</dbReference>
<evidence type="ECO:0000256" key="2">
    <source>
        <dbReference type="ARBA" id="ARBA00022679"/>
    </source>
</evidence>
<reference evidence="5 6" key="1">
    <citation type="submission" date="2012-08" db="EMBL/GenBank/DDBJ databases">
        <title>The Genome Sequence of Barnesiella intestinihominis YIT 11860.</title>
        <authorList>
            <consortium name="The Broad Institute Genome Sequencing Platform"/>
            <person name="Earl A."/>
            <person name="Ward D."/>
            <person name="Feldgarden M."/>
            <person name="Gevers D."/>
            <person name="Morotomi M."/>
            <person name="Walker B."/>
            <person name="Young S.K."/>
            <person name="Zeng Q."/>
            <person name="Gargeya S."/>
            <person name="Fitzgerald M."/>
            <person name="Haas B."/>
            <person name="Abouelleil A."/>
            <person name="Alvarado L."/>
            <person name="Arachchi H.M."/>
            <person name="Berlin A.M."/>
            <person name="Chapman S.B."/>
            <person name="Goldberg J."/>
            <person name="Griggs A."/>
            <person name="Gujja S."/>
            <person name="Hansen M."/>
            <person name="Howarth C."/>
            <person name="Imamovic A."/>
            <person name="Larimer J."/>
            <person name="McCowen C."/>
            <person name="Montmayeur A."/>
            <person name="Murphy C."/>
            <person name="Neiman D."/>
            <person name="Pearson M."/>
            <person name="Priest M."/>
            <person name="Roberts A."/>
            <person name="Saif S."/>
            <person name="Shea T."/>
            <person name="Sisk P."/>
            <person name="Sykes S."/>
            <person name="Wortman J."/>
            <person name="Nusbaum C."/>
            <person name="Birren B."/>
        </authorList>
    </citation>
    <scope>NUCLEOTIDE SEQUENCE [LARGE SCALE GENOMIC DNA]</scope>
    <source>
        <strain evidence="5 6">YIT 11860</strain>
    </source>
</reference>
<dbReference type="GeneID" id="77849847"/>
<dbReference type="GO" id="GO:0031388">
    <property type="term" value="P:organic acid phosphorylation"/>
    <property type="evidence" value="ECO:0007669"/>
    <property type="project" value="UniProtKB-UniRule"/>
</dbReference>
<proteinExistence type="inferred from homology"/>
<dbReference type="NCBIfam" id="TIGR00045">
    <property type="entry name" value="glycerate kinase"/>
    <property type="match status" value="1"/>
</dbReference>